<dbReference type="AlphaFoldDB" id="A0A1V4DGV1"/>
<accession>A0A1V4DGV1</accession>
<dbReference type="GO" id="GO:0003677">
    <property type="term" value="F:DNA binding"/>
    <property type="evidence" value="ECO:0007669"/>
    <property type="project" value="UniProtKB-KW"/>
</dbReference>
<dbReference type="InterPro" id="IPR018652">
    <property type="entry name" value="DUF2082_NA-bd_Znr"/>
</dbReference>
<dbReference type="Pfam" id="PF09855">
    <property type="entry name" value="Zn_ribbon_13"/>
    <property type="match status" value="1"/>
</dbReference>
<evidence type="ECO:0000313" key="1">
    <source>
        <dbReference type="EMBL" id="OPF87754.1"/>
    </source>
</evidence>
<proteinExistence type="predicted"/>
<dbReference type="EMBL" id="MVAB01000001">
    <property type="protein sequence ID" value="OPF87754.1"/>
    <property type="molecule type" value="Genomic_DNA"/>
</dbReference>
<gene>
    <name evidence="1" type="ORF">BW731_05930</name>
</gene>
<name>A0A1V4DGV1_9ENTE</name>
<reference evidence="1 2" key="1">
    <citation type="submission" date="2017-02" db="EMBL/GenBank/DDBJ databases">
        <title>Vagococcus cremeus sp. nov., isolated from the small intestine of a marten, Martes flavigula.</title>
        <authorList>
            <person name="Tak E.J."/>
            <person name="Bae J.-W."/>
        </authorList>
    </citation>
    <scope>NUCLEOTIDE SEQUENCE [LARGE SCALE GENOMIC DNA]</scope>
    <source>
        <strain evidence="1 2">D7T301</strain>
    </source>
</reference>
<dbReference type="Proteomes" id="UP000189970">
    <property type="component" value="Unassembled WGS sequence"/>
</dbReference>
<comment type="caution">
    <text evidence="1">The sequence shown here is derived from an EMBL/GenBank/DDBJ whole genome shotgun (WGS) entry which is preliminary data.</text>
</comment>
<organism evidence="1 2">
    <name type="scientific">Vagococcus martis</name>
    <dbReference type="NCBI Taxonomy" id="1768210"/>
    <lineage>
        <taxon>Bacteria</taxon>
        <taxon>Bacillati</taxon>
        <taxon>Bacillota</taxon>
        <taxon>Bacilli</taxon>
        <taxon>Lactobacillales</taxon>
        <taxon>Enterococcaceae</taxon>
        <taxon>Vagococcus</taxon>
    </lineage>
</organism>
<dbReference type="RefSeq" id="WP_079346501.1">
    <property type="nucleotide sequence ID" value="NZ_MVAB01000001.1"/>
</dbReference>
<keyword evidence="1" id="KW-0238">DNA-binding</keyword>
<keyword evidence="2" id="KW-1185">Reference proteome</keyword>
<sequence>MSKKQYQCEKCGCLDYTADQIQATGGDFSKIFNVQNKKFTTISCKQCGFTELYRNETSSGMNILDFLIGG</sequence>
<evidence type="ECO:0000313" key="2">
    <source>
        <dbReference type="Proteomes" id="UP000189970"/>
    </source>
</evidence>
<protein>
    <submittedName>
        <fullName evidence="1">DNA-binding protein</fullName>
    </submittedName>
</protein>